<proteinExistence type="predicted"/>
<dbReference type="PROSITE" id="PS51318">
    <property type="entry name" value="TAT"/>
    <property type="match status" value="1"/>
</dbReference>
<dbReference type="GO" id="GO:0016787">
    <property type="term" value="F:hydrolase activity"/>
    <property type="evidence" value="ECO:0007669"/>
    <property type="project" value="InterPro"/>
</dbReference>
<dbReference type="Pfam" id="PF01738">
    <property type="entry name" value="DLH"/>
    <property type="match status" value="1"/>
</dbReference>
<dbReference type="RefSeq" id="WP_075147939.1">
    <property type="nucleotide sequence ID" value="NZ_CP018839.1"/>
</dbReference>
<dbReference type="STRING" id="96773.Tchl_1605"/>
<dbReference type="InterPro" id="IPR006311">
    <property type="entry name" value="TAT_signal"/>
</dbReference>
<dbReference type="AlphaFoldDB" id="A0A1H5WPG6"/>
<gene>
    <name evidence="1" type="ORF">Tchl_1605</name>
</gene>
<evidence type="ECO:0000313" key="2">
    <source>
        <dbReference type="Proteomes" id="UP000185739"/>
    </source>
</evidence>
<dbReference type="Proteomes" id="UP000185739">
    <property type="component" value="Chromosome"/>
</dbReference>
<evidence type="ECO:0000313" key="1">
    <source>
        <dbReference type="EMBL" id="APR04464.1"/>
    </source>
</evidence>
<name>A0A1H5WPG6_9RHOO</name>
<dbReference type="Gene3D" id="3.40.50.1820">
    <property type="entry name" value="alpha/beta hydrolase"/>
    <property type="match status" value="1"/>
</dbReference>
<accession>A0A1H5WPG6</accession>
<dbReference type="InterPro" id="IPR051049">
    <property type="entry name" value="Dienelactone_hydrolase-like"/>
</dbReference>
<keyword evidence="2" id="KW-1185">Reference proteome</keyword>
<protein>
    <submittedName>
        <fullName evidence="1">Putative carboxymethylenebutenolidase</fullName>
    </submittedName>
</protein>
<reference evidence="1 2" key="1">
    <citation type="submission" date="2016-12" db="EMBL/GenBank/DDBJ databases">
        <title>Complete genome sequence of Thauera chlorobenzoica, a Betaproteobacterium degrading haloaromatics anaerobically to CO2 and halides.</title>
        <authorList>
            <person name="Goris T."/>
            <person name="Mergelsberg M."/>
            <person name="Boll M."/>
        </authorList>
    </citation>
    <scope>NUCLEOTIDE SEQUENCE [LARGE SCALE GENOMIC DNA]</scope>
    <source>
        <strain evidence="1 2">3CB1</strain>
    </source>
</reference>
<dbReference type="OrthoDB" id="9787933at2"/>
<dbReference type="PANTHER" id="PTHR46623:SF6">
    <property type="entry name" value="ALPHA_BETA-HYDROLASES SUPERFAMILY PROTEIN"/>
    <property type="match status" value="1"/>
</dbReference>
<sequence length="296" mass="31798">MSLPPPATPAEFDSLLPETRMERRDFVATLAAAGFAAAVLPVHASTLIHTSDEGLDSGDLGLPVTGGELPAYFAAPAARGGRSRLPVVLVVQEIFGVHAHIRDLCRRLARLGYLAVAPELFFRQGDPRTLDNVGAILQEIVAKVPDAQVMADLDACADWAMARGGDPERLAITGFCWGGRITWLYAAHNPGLKAGVAWYGRLDGPRSALTPRHPVDVAAALHAPVLGLYAGQDQGIPLADVNTMRGALQQAGSSSTIVVYPDAPHAFHADYRPSYRRDEAEDGWRRMQAWFEAHLG</sequence>
<organism evidence="1 2">
    <name type="scientific">Thauera chlorobenzoica</name>
    <dbReference type="NCBI Taxonomy" id="96773"/>
    <lineage>
        <taxon>Bacteria</taxon>
        <taxon>Pseudomonadati</taxon>
        <taxon>Pseudomonadota</taxon>
        <taxon>Betaproteobacteria</taxon>
        <taxon>Rhodocyclales</taxon>
        <taxon>Zoogloeaceae</taxon>
        <taxon>Thauera</taxon>
    </lineage>
</organism>
<dbReference type="InterPro" id="IPR029058">
    <property type="entry name" value="AB_hydrolase_fold"/>
</dbReference>
<dbReference type="KEGG" id="tcl:Tchl_1605"/>
<dbReference type="EMBL" id="CP018839">
    <property type="protein sequence ID" value="APR04464.1"/>
    <property type="molecule type" value="Genomic_DNA"/>
</dbReference>
<dbReference type="InterPro" id="IPR002925">
    <property type="entry name" value="Dienelactn_hydro"/>
</dbReference>
<dbReference type="SUPFAM" id="SSF53474">
    <property type="entry name" value="alpha/beta-Hydrolases"/>
    <property type="match status" value="1"/>
</dbReference>
<dbReference type="PANTHER" id="PTHR46623">
    <property type="entry name" value="CARBOXYMETHYLENEBUTENOLIDASE-RELATED"/>
    <property type="match status" value="1"/>
</dbReference>